<dbReference type="EMBL" id="AONH01000001">
    <property type="protein sequence ID" value="KGM89953.1"/>
    <property type="molecule type" value="Genomic_DNA"/>
</dbReference>
<comment type="subcellular location">
    <subcellularLocation>
        <location evidence="1">Membrane</location>
        <topology evidence="1">Single-pass membrane protein</topology>
    </subcellularLocation>
</comment>
<keyword evidence="3" id="KW-1133">Transmembrane helix</keyword>
<keyword evidence="4" id="KW-0808">Transferase</keyword>
<gene>
    <name evidence="4" type="ORF">rosmuc_00551</name>
</gene>
<dbReference type="Pfam" id="PF13704">
    <property type="entry name" value="Glyco_tranf_2_4"/>
    <property type="match status" value="1"/>
</dbReference>
<dbReference type="eggNOG" id="COG0463">
    <property type="taxonomic scope" value="Bacteria"/>
</dbReference>
<name>A0A0A0HV70_9RHOB</name>
<dbReference type="GO" id="GO:0016757">
    <property type="term" value="F:glycosyltransferase activity"/>
    <property type="evidence" value="ECO:0007669"/>
    <property type="project" value="TreeGrafter"/>
</dbReference>
<dbReference type="InterPro" id="IPR029044">
    <property type="entry name" value="Nucleotide-diphossugar_trans"/>
</dbReference>
<dbReference type="PATRIC" id="fig|1288298.3.peg.552"/>
<dbReference type="Proteomes" id="UP000030021">
    <property type="component" value="Unassembled WGS sequence"/>
</dbReference>
<keyword evidence="3" id="KW-0472">Membrane</keyword>
<evidence type="ECO:0000256" key="1">
    <source>
        <dbReference type="ARBA" id="ARBA00004167"/>
    </source>
</evidence>
<organism evidence="4 5">
    <name type="scientific">Roseovarius mucosus DSM 17069</name>
    <dbReference type="NCBI Taxonomy" id="1288298"/>
    <lineage>
        <taxon>Bacteria</taxon>
        <taxon>Pseudomonadati</taxon>
        <taxon>Pseudomonadota</taxon>
        <taxon>Alphaproteobacteria</taxon>
        <taxon>Rhodobacterales</taxon>
        <taxon>Roseobacteraceae</taxon>
        <taxon>Roseovarius</taxon>
    </lineage>
</organism>
<evidence type="ECO:0000313" key="4">
    <source>
        <dbReference type="EMBL" id="KGM89953.1"/>
    </source>
</evidence>
<accession>A0A0A0HV70</accession>
<dbReference type="PANTHER" id="PTHR21461">
    <property type="entry name" value="GLYCOSYLTRANSFERASE FAMILY 92 PROTEIN"/>
    <property type="match status" value="1"/>
</dbReference>
<protein>
    <submittedName>
        <fullName evidence="4">Glycosyl transferase family 2</fullName>
    </submittedName>
</protein>
<dbReference type="PANTHER" id="PTHR21461:SF69">
    <property type="entry name" value="GLYCOSYLTRANSFERASE FAMILY 92 PROTEIN"/>
    <property type="match status" value="1"/>
</dbReference>
<dbReference type="AlphaFoldDB" id="A0A0A0HV70"/>
<evidence type="ECO:0000313" key="5">
    <source>
        <dbReference type="Proteomes" id="UP000030021"/>
    </source>
</evidence>
<dbReference type="GO" id="GO:0005737">
    <property type="term" value="C:cytoplasm"/>
    <property type="evidence" value="ECO:0007669"/>
    <property type="project" value="TreeGrafter"/>
</dbReference>
<evidence type="ECO:0000256" key="2">
    <source>
        <dbReference type="ARBA" id="ARBA00022692"/>
    </source>
</evidence>
<dbReference type="GO" id="GO:0016020">
    <property type="term" value="C:membrane"/>
    <property type="evidence" value="ECO:0007669"/>
    <property type="project" value="UniProtKB-SubCell"/>
</dbReference>
<proteinExistence type="predicted"/>
<sequence length="343" mass="38758">MTCLHDDGPYVVEWLAHHLALGFDRMLVYSHDCTDGSAALLNLLTQDPRILHVEFSPKGGKSVQWQALRHLRDTKEYKKADWALFFDCDEFLCGHFNSLRDLLADYERHAGNFDALALPWRLFGSGGHKRRAAGLTPERFTRAAPLDLHFPLAHLFKTLHRPRAFRQPGVHRPRARQAHAASWIGPDGRHLAEGFAVSDSAISLYGALNAPALAWLNHYSLRSVEEFMLKRARGLPNHMDREIGIAYWAERNWNTVDATEIMPMMRQTRQEFEQLMAVPGVAAAHAACLQTHTNRYQTLMQDIDYVRLAFRVGFLTGSTPPSAEEGRAFLAAQLHLTRGGTDS</sequence>
<reference evidence="4 5" key="1">
    <citation type="submission" date="2013-01" db="EMBL/GenBank/DDBJ databases">
        <authorList>
            <person name="Fiebig A."/>
            <person name="Goeker M."/>
            <person name="Klenk H.-P.P."/>
        </authorList>
    </citation>
    <scope>NUCLEOTIDE SEQUENCE [LARGE SCALE GENOMIC DNA]</scope>
    <source>
        <strain evidence="4 5">DSM 17069</strain>
    </source>
</reference>
<evidence type="ECO:0000256" key="3">
    <source>
        <dbReference type="ARBA" id="ARBA00022989"/>
    </source>
</evidence>
<dbReference type="SUPFAM" id="SSF53448">
    <property type="entry name" value="Nucleotide-diphospho-sugar transferases"/>
    <property type="match status" value="1"/>
</dbReference>
<dbReference type="STRING" id="215743.ROSMUCSMR3_01725"/>
<comment type="caution">
    <text evidence="4">The sequence shown here is derived from an EMBL/GenBank/DDBJ whole genome shotgun (WGS) entry which is preliminary data.</text>
</comment>
<dbReference type="HOGENOM" id="CLU_035905_1_0_5"/>
<keyword evidence="2" id="KW-0812">Transmembrane</keyword>